<feature type="repeat" description="WD" evidence="3">
    <location>
        <begin position="600"/>
        <end position="641"/>
    </location>
</feature>
<dbReference type="Pfam" id="PF25173">
    <property type="entry name" value="Beta-prop_WDR3_1st"/>
    <property type="match status" value="1"/>
</dbReference>
<sequence>MDCPFHNKTPHKCQCQRKLCIKCLYDHGVDVKQAIPIDIFQEKAIKKLQESRLTQTSLLTKERMAFKSMLSQTQTILKKIWDDLFESIKKIYDWIEQKNKSYIELINEPNLAESSYAAIDQLVSIVEGTTLNDWNDWNNFYVTELDKIKNQWEQEIKDIVQKSSEGMKPISLLVKILPLYQEYEIYERKEDFYEILDYAQDIDESIYKVIIEILRKEKISDLLGFLSKNFNLKLYESFINKIDKIIYMKKNIEKITNVLRNIQDHPFSKIDYSTETYKEARLELIKKIEGKKEIINFLQFLVQLTKIDEKWIQCGSNGLNLLVGMKVNLRNQSFENIRIKNTSLKGANMVQCNLSGSEFNNVEISGVNLNGASLYNCQWRNIHIDELIKLEGHTSGVNQVCISFDGSKIASGSWDNSIRLWDVKTGQQIAQFYDNRYPVKAVCFSPGATILAFGYDDNSIFLWNIKTKKKQSRFYGHTSSVSALCFSTDGTNLASGSEDKSICLWDVQTGAQKAKLEGHTDVVNSVCFSPDGTTLASGSVDNSILIWDVDTGSQKAKLDGHVNDVNSVCFSPDGTILVSGSADNSICFWDVKTGLQKAKLNGHTSFVQSVCFCPDGTTLASGGADNSIRLWDVKSGSQKAKLDGHTYWVNSVCFSPDGTTLVSGSADNSICLWDVKTGSKNPNLDGHNHWVNSVCFCPDGTTLASGSSDNSISLWDVKSGSQKVNLDGHSGWISSLCFSHDGYILASGSRDQSIRLWDVKTGQQIGQLVQPVCFYSGIKQFSRKKNNKSINLLGTLDGIQKNNLDVDVCSALSILSRNSICSQNPQKEQEKTKLDCHINSVLSVCFSPDDNTLASGCNDKTSTIYIQSIIYSN</sequence>
<dbReference type="EMBL" id="CAJJDN010000182">
    <property type="protein sequence ID" value="CAD8127976.1"/>
    <property type="molecule type" value="Genomic_DNA"/>
</dbReference>
<dbReference type="InterPro" id="IPR055442">
    <property type="entry name" value="Beta-prop_EML-like_2nd"/>
</dbReference>
<gene>
    <name evidence="5" type="ORF">PSON_ATCC_30995.1.T1820001</name>
</gene>
<comment type="caution">
    <text evidence="5">The sequence shown here is derived from an EMBL/GenBank/DDBJ whole genome shotgun (WGS) entry which is preliminary data.</text>
</comment>
<evidence type="ECO:0000256" key="1">
    <source>
        <dbReference type="ARBA" id="ARBA00022574"/>
    </source>
</evidence>
<feature type="repeat" description="WD" evidence="3">
    <location>
        <begin position="474"/>
        <end position="515"/>
    </location>
</feature>
<dbReference type="PROSITE" id="PS50082">
    <property type="entry name" value="WD_REPEATS_2"/>
    <property type="match status" value="10"/>
</dbReference>
<feature type="repeat" description="WD" evidence="3">
    <location>
        <begin position="684"/>
        <end position="725"/>
    </location>
</feature>
<dbReference type="CDD" id="cd00200">
    <property type="entry name" value="WD40"/>
    <property type="match status" value="1"/>
</dbReference>
<dbReference type="InterPro" id="IPR019775">
    <property type="entry name" value="WD40_repeat_CS"/>
</dbReference>
<dbReference type="Pfam" id="PF23414">
    <property type="entry name" value="Beta-prop_EML_2"/>
    <property type="match status" value="1"/>
</dbReference>
<feature type="domain" description="EML-like second beta-propeller" evidence="4">
    <location>
        <begin position="612"/>
        <end position="766"/>
    </location>
</feature>
<dbReference type="Proteomes" id="UP000692954">
    <property type="component" value="Unassembled WGS sequence"/>
</dbReference>
<evidence type="ECO:0000313" key="6">
    <source>
        <dbReference type="Proteomes" id="UP000692954"/>
    </source>
</evidence>
<feature type="repeat" description="WD" evidence="3">
    <location>
        <begin position="834"/>
        <end position="865"/>
    </location>
</feature>
<name>A0A8S1RI63_9CILI</name>
<dbReference type="PANTHER" id="PTHR19879:SF9">
    <property type="entry name" value="TRANSCRIPTION INITIATION FACTOR TFIID SUBUNIT 5"/>
    <property type="match status" value="1"/>
</dbReference>
<protein>
    <recommendedName>
        <fullName evidence="4">EML-like second beta-propeller domain-containing protein</fullName>
    </recommendedName>
</protein>
<keyword evidence="6" id="KW-1185">Reference proteome</keyword>
<accession>A0A8S1RI63</accession>
<dbReference type="Pfam" id="PF00805">
    <property type="entry name" value="Pentapeptide"/>
    <property type="match status" value="1"/>
</dbReference>
<dbReference type="PROSITE" id="PS50294">
    <property type="entry name" value="WD_REPEATS_REGION"/>
    <property type="match status" value="8"/>
</dbReference>
<feature type="repeat" description="WD" evidence="3">
    <location>
        <begin position="516"/>
        <end position="557"/>
    </location>
</feature>
<feature type="repeat" description="WD" evidence="3">
    <location>
        <begin position="558"/>
        <end position="599"/>
    </location>
</feature>
<proteinExistence type="predicted"/>
<dbReference type="InterPro" id="IPR001646">
    <property type="entry name" value="5peptide_repeat"/>
</dbReference>
<feature type="repeat" description="WD" evidence="3">
    <location>
        <begin position="726"/>
        <end position="767"/>
    </location>
</feature>
<evidence type="ECO:0000259" key="4">
    <source>
        <dbReference type="Pfam" id="PF23414"/>
    </source>
</evidence>
<feature type="repeat" description="WD" evidence="3">
    <location>
        <begin position="390"/>
        <end position="431"/>
    </location>
</feature>
<dbReference type="AlphaFoldDB" id="A0A8S1RI63"/>
<evidence type="ECO:0000256" key="3">
    <source>
        <dbReference type="PROSITE-ProRule" id="PRU00221"/>
    </source>
</evidence>
<dbReference type="OrthoDB" id="10401595at2759"/>
<dbReference type="PROSITE" id="PS00678">
    <property type="entry name" value="WD_REPEATS_1"/>
    <property type="match status" value="8"/>
</dbReference>
<keyword evidence="2" id="KW-0677">Repeat</keyword>
<evidence type="ECO:0000256" key="2">
    <source>
        <dbReference type="ARBA" id="ARBA00022737"/>
    </source>
</evidence>
<dbReference type="InterPro" id="IPR001680">
    <property type="entry name" value="WD40_rpt"/>
</dbReference>
<feature type="repeat" description="WD" evidence="3">
    <location>
        <begin position="642"/>
        <end position="683"/>
    </location>
</feature>
<feature type="repeat" description="WD" evidence="3">
    <location>
        <begin position="432"/>
        <end position="473"/>
    </location>
</feature>
<keyword evidence="1 3" id="KW-0853">WD repeat</keyword>
<reference evidence="5" key="1">
    <citation type="submission" date="2021-01" db="EMBL/GenBank/DDBJ databases">
        <authorList>
            <consortium name="Genoscope - CEA"/>
            <person name="William W."/>
        </authorList>
    </citation>
    <scope>NUCLEOTIDE SEQUENCE</scope>
</reference>
<dbReference type="SMART" id="SM00320">
    <property type="entry name" value="WD40"/>
    <property type="match status" value="10"/>
</dbReference>
<organism evidence="5 6">
    <name type="scientific">Paramecium sonneborni</name>
    <dbReference type="NCBI Taxonomy" id="65129"/>
    <lineage>
        <taxon>Eukaryota</taxon>
        <taxon>Sar</taxon>
        <taxon>Alveolata</taxon>
        <taxon>Ciliophora</taxon>
        <taxon>Intramacronucleata</taxon>
        <taxon>Oligohymenophorea</taxon>
        <taxon>Peniculida</taxon>
        <taxon>Parameciidae</taxon>
        <taxon>Paramecium</taxon>
    </lineage>
</organism>
<evidence type="ECO:0000313" key="5">
    <source>
        <dbReference type="EMBL" id="CAD8127976.1"/>
    </source>
</evidence>
<dbReference type="Pfam" id="PF00400">
    <property type="entry name" value="WD40"/>
    <property type="match status" value="1"/>
</dbReference>
<dbReference type="PANTHER" id="PTHR19879">
    <property type="entry name" value="TRANSCRIPTION INITIATION FACTOR TFIID"/>
    <property type="match status" value="1"/>
</dbReference>